<dbReference type="InterPro" id="IPR007627">
    <property type="entry name" value="RNA_pol_sigma70_r2"/>
</dbReference>
<evidence type="ECO:0000256" key="3">
    <source>
        <dbReference type="ARBA" id="ARBA00023082"/>
    </source>
</evidence>
<proteinExistence type="inferred from homology"/>
<dbReference type="InterPro" id="IPR013324">
    <property type="entry name" value="RNA_pol_sigma_r3/r4-like"/>
</dbReference>
<keyword evidence="2" id="KW-0805">Transcription regulation</keyword>
<evidence type="ECO:0000313" key="8">
    <source>
        <dbReference type="Proteomes" id="UP000277294"/>
    </source>
</evidence>
<dbReference type="Proteomes" id="UP000277294">
    <property type="component" value="Unassembled WGS sequence"/>
</dbReference>
<accession>A0A3P4AWJ3</accession>
<dbReference type="InterPro" id="IPR013325">
    <property type="entry name" value="RNA_pol_sigma_r2"/>
</dbReference>
<keyword evidence="8" id="KW-1185">Reference proteome</keyword>
<dbReference type="Gene3D" id="1.10.1740.10">
    <property type="match status" value="1"/>
</dbReference>
<dbReference type="Gene3D" id="1.10.10.10">
    <property type="entry name" value="Winged helix-like DNA-binding domain superfamily/Winged helix DNA-binding domain"/>
    <property type="match status" value="1"/>
</dbReference>
<dbReference type="SUPFAM" id="SSF88946">
    <property type="entry name" value="Sigma2 domain of RNA polymerase sigma factors"/>
    <property type="match status" value="1"/>
</dbReference>
<dbReference type="InterPro" id="IPR014284">
    <property type="entry name" value="RNA_pol_sigma-70_dom"/>
</dbReference>
<reference evidence="7 8" key="1">
    <citation type="submission" date="2018-10" db="EMBL/GenBank/DDBJ databases">
        <authorList>
            <person name="Criscuolo A."/>
        </authorList>
    </citation>
    <scope>NUCLEOTIDE SEQUENCE [LARGE SCALE GENOMIC DNA]</scope>
    <source>
        <strain evidence="7">DnA1</strain>
    </source>
</reference>
<feature type="domain" description="RNA polymerase sigma factor 70 region 4 type 2" evidence="6">
    <location>
        <begin position="111"/>
        <end position="163"/>
    </location>
</feature>
<dbReference type="CDD" id="cd06171">
    <property type="entry name" value="Sigma70_r4"/>
    <property type="match status" value="1"/>
</dbReference>
<evidence type="ECO:0000256" key="2">
    <source>
        <dbReference type="ARBA" id="ARBA00023015"/>
    </source>
</evidence>
<evidence type="ECO:0000256" key="1">
    <source>
        <dbReference type="ARBA" id="ARBA00010641"/>
    </source>
</evidence>
<dbReference type="GO" id="GO:0003677">
    <property type="term" value="F:DNA binding"/>
    <property type="evidence" value="ECO:0007669"/>
    <property type="project" value="InterPro"/>
</dbReference>
<dbReference type="OrthoDB" id="8654550at2"/>
<keyword evidence="3" id="KW-0731">Sigma factor</keyword>
<dbReference type="Pfam" id="PF04542">
    <property type="entry name" value="Sigma70_r2"/>
    <property type="match status" value="1"/>
</dbReference>
<dbReference type="EMBL" id="UWPJ01000005">
    <property type="protein sequence ID" value="VCU68092.1"/>
    <property type="molecule type" value="Genomic_DNA"/>
</dbReference>
<name>A0A3P4AWJ3_9BURK</name>
<dbReference type="PANTHER" id="PTHR43133:SF63">
    <property type="entry name" value="RNA POLYMERASE SIGMA FACTOR FECI-RELATED"/>
    <property type="match status" value="1"/>
</dbReference>
<dbReference type="GO" id="GO:0006352">
    <property type="term" value="P:DNA-templated transcription initiation"/>
    <property type="evidence" value="ECO:0007669"/>
    <property type="project" value="InterPro"/>
</dbReference>
<dbReference type="InterPro" id="IPR013249">
    <property type="entry name" value="RNA_pol_sigma70_r4_t2"/>
</dbReference>
<comment type="similarity">
    <text evidence="1">Belongs to the sigma-70 factor family. ECF subfamily.</text>
</comment>
<dbReference type="InterPro" id="IPR036388">
    <property type="entry name" value="WH-like_DNA-bd_sf"/>
</dbReference>
<dbReference type="RefSeq" id="WP_124077329.1">
    <property type="nucleotide sequence ID" value="NZ_UWPJ01000005.1"/>
</dbReference>
<feature type="domain" description="RNA polymerase sigma-70 region 2" evidence="5">
    <location>
        <begin position="15"/>
        <end position="79"/>
    </location>
</feature>
<sequence>MTPSQPHPQDTVHRLYREHHAWLVQLLRRKLGDMEHAADLAHDTFERIMRADLGPVVAAPRAYLTTVAQRLAASHFRRAAVSRAFQEALAARPEAIAPSPEQQLQFQQSLLAVLDVLDGLPLRTRRIFLLAQFDGLPHNEIAQQLGITPNAVQKAVARALEHCYLAIYPSAA</sequence>
<evidence type="ECO:0000313" key="7">
    <source>
        <dbReference type="EMBL" id="VCU68092.1"/>
    </source>
</evidence>
<dbReference type="Pfam" id="PF08281">
    <property type="entry name" value="Sigma70_r4_2"/>
    <property type="match status" value="1"/>
</dbReference>
<organism evidence="7 8">
    <name type="scientific">Pigmentiphaga humi</name>
    <dbReference type="NCBI Taxonomy" id="2478468"/>
    <lineage>
        <taxon>Bacteria</taxon>
        <taxon>Pseudomonadati</taxon>
        <taxon>Pseudomonadota</taxon>
        <taxon>Betaproteobacteria</taxon>
        <taxon>Burkholderiales</taxon>
        <taxon>Alcaligenaceae</taxon>
        <taxon>Pigmentiphaga</taxon>
    </lineage>
</organism>
<dbReference type="AlphaFoldDB" id="A0A3P4AWJ3"/>
<dbReference type="InterPro" id="IPR039425">
    <property type="entry name" value="RNA_pol_sigma-70-like"/>
</dbReference>
<evidence type="ECO:0000259" key="6">
    <source>
        <dbReference type="Pfam" id="PF08281"/>
    </source>
</evidence>
<dbReference type="PANTHER" id="PTHR43133">
    <property type="entry name" value="RNA POLYMERASE ECF-TYPE SIGMA FACTO"/>
    <property type="match status" value="1"/>
</dbReference>
<keyword evidence="4" id="KW-0804">Transcription</keyword>
<evidence type="ECO:0000259" key="5">
    <source>
        <dbReference type="Pfam" id="PF04542"/>
    </source>
</evidence>
<gene>
    <name evidence="7" type="primary">fecI_1</name>
    <name evidence="7" type="ORF">PIGHUM_00139</name>
</gene>
<evidence type="ECO:0000256" key="4">
    <source>
        <dbReference type="ARBA" id="ARBA00023163"/>
    </source>
</evidence>
<protein>
    <submittedName>
        <fullName evidence="7">Putative RNA polymerase sigma factor FecI</fullName>
    </submittedName>
</protein>
<dbReference type="SUPFAM" id="SSF88659">
    <property type="entry name" value="Sigma3 and sigma4 domains of RNA polymerase sigma factors"/>
    <property type="match status" value="1"/>
</dbReference>
<dbReference type="NCBIfam" id="TIGR02937">
    <property type="entry name" value="sigma70-ECF"/>
    <property type="match status" value="1"/>
</dbReference>
<dbReference type="GO" id="GO:0016987">
    <property type="term" value="F:sigma factor activity"/>
    <property type="evidence" value="ECO:0007669"/>
    <property type="project" value="UniProtKB-KW"/>
</dbReference>